<keyword evidence="1" id="KW-0472">Membrane</keyword>
<proteinExistence type="predicted"/>
<dbReference type="NCBIfam" id="NF040894">
    <property type="entry name" value="puhB_PGC"/>
    <property type="match status" value="1"/>
</dbReference>
<accession>A0ABX7B0L5</accession>
<keyword evidence="1" id="KW-0812">Transmembrane</keyword>
<dbReference type="RefSeq" id="WP_201071622.1">
    <property type="nucleotide sequence ID" value="NZ_CP067420.1"/>
</dbReference>
<dbReference type="InterPro" id="IPR054839">
    <property type="entry name" value="puhB_PGC"/>
</dbReference>
<gene>
    <name evidence="2" type="ORF">IGS68_17040</name>
</gene>
<organism evidence="2 3">
    <name type="scientific">Skermanella cutis</name>
    <dbReference type="NCBI Taxonomy" id="2775420"/>
    <lineage>
        <taxon>Bacteria</taxon>
        <taxon>Pseudomonadati</taxon>
        <taxon>Pseudomonadota</taxon>
        <taxon>Alphaproteobacteria</taxon>
        <taxon>Rhodospirillales</taxon>
        <taxon>Azospirillaceae</taxon>
        <taxon>Skermanella</taxon>
    </lineage>
</organism>
<evidence type="ECO:0000256" key="1">
    <source>
        <dbReference type="SAM" id="Phobius"/>
    </source>
</evidence>
<dbReference type="EMBL" id="CP067420">
    <property type="protein sequence ID" value="QQP87786.1"/>
    <property type="molecule type" value="Genomic_DNA"/>
</dbReference>
<protein>
    <submittedName>
        <fullName evidence="2">PH domain-containing protein</fullName>
    </submittedName>
</protein>
<sequence>MRTEYDTEPVPGLPEPLPAGERMLWQGRPDWKSLARRGLHVNKLAAYFGVLLVWRGVVQVHDGAAPLDAVLSTLGFLPWAACALGLVLLFAWGSARSTMYTVTDKRIVMRFGIALPMALNIPFRLVGSAGLKVHADGSGDIPLALTEGNRIAWLLLWPHTRPWRVSRPEPMLRAIPEASRVAGILADALTSATAGVPAANNTAATHPAPLPTVARRRKAQRVGALGSAST</sequence>
<keyword evidence="1" id="KW-1133">Transmembrane helix</keyword>
<dbReference type="Proteomes" id="UP000595197">
    <property type="component" value="Chromosome"/>
</dbReference>
<reference evidence="2" key="1">
    <citation type="submission" date="2021-02" db="EMBL/GenBank/DDBJ databases">
        <title>Skermanella TT6 skin isolate.</title>
        <authorList>
            <person name="Lee K."/>
            <person name="Ganzorig M."/>
        </authorList>
    </citation>
    <scope>NUCLEOTIDE SEQUENCE</scope>
    <source>
        <strain evidence="2">TT6</strain>
    </source>
</reference>
<keyword evidence="3" id="KW-1185">Reference proteome</keyword>
<name>A0ABX7B0L5_9PROT</name>
<feature type="transmembrane region" description="Helical" evidence="1">
    <location>
        <begin position="107"/>
        <end position="126"/>
    </location>
</feature>
<evidence type="ECO:0000313" key="2">
    <source>
        <dbReference type="EMBL" id="QQP87786.1"/>
    </source>
</evidence>
<evidence type="ECO:0000313" key="3">
    <source>
        <dbReference type="Proteomes" id="UP000595197"/>
    </source>
</evidence>
<feature type="transmembrane region" description="Helical" evidence="1">
    <location>
        <begin position="76"/>
        <end position="95"/>
    </location>
</feature>
<feature type="transmembrane region" description="Helical" evidence="1">
    <location>
        <begin position="44"/>
        <end position="64"/>
    </location>
</feature>